<dbReference type="PANTHER" id="PTHR21292:SF12">
    <property type="entry name" value="EXOCYST COMPLEX COMPONENT 3-LIKE PROTEIN"/>
    <property type="match status" value="1"/>
</dbReference>
<accession>A0A4W3J491</accession>
<dbReference type="GO" id="GO:0000149">
    <property type="term" value="F:SNARE binding"/>
    <property type="evidence" value="ECO:0007669"/>
    <property type="project" value="TreeGrafter"/>
</dbReference>
<dbReference type="STRING" id="7868.ENSCMIP00000033003"/>
<comment type="similarity">
    <text evidence="1">Belongs to the SEC6 family.</text>
</comment>
<evidence type="ECO:0000256" key="1">
    <source>
        <dbReference type="ARBA" id="ARBA00009447"/>
    </source>
</evidence>
<dbReference type="InterPro" id="IPR042532">
    <property type="entry name" value="EXOC3/Sec6_C"/>
</dbReference>
<dbReference type="InterPro" id="IPR010326">
    <property type="entry name" value="EXOC3/Sec6"/>
</dbReference>
<dbReference type="GO" id="GO:0051601">
    <property type="term" value="P:exocyst localization"/>
    <property type="evidence" value="ECO:0007669"/>
    <property type="project" value="TreeGrafter"/>
</dbReference>
<dbReference type="GO" id="GO:0006887">
    <property type="term" value="P:exocytosis"/>
    <property type="evidence" value="ECO:0007669"/>
    <property type="project" value="InterPro"/>
</dbReference>
<dbReference type="GeneTree" id="ENSGT01030000234613"/>
<dbReference type="Ensembl" id="ENSCMIT00000033508.1">
    <property type="protein sequence ID" value="ENSCMIP00000033003.1"/>
    <property type="gene ID" value="ENSCMIG00000014112.1"/>
</dbReference>
<keyword evidence="3" id="KW-1185">Reference proteome</keyword>
<dbReference type="GO" id="GO:0000145">
    <property type="term" value="C:exocyst"/>
    <property type="evidence" value="ECO:0007669"/>
    <property type="project" value="InterPro"/>
</dbReference>
<evidence type="ECO:0000313" key="3">
    <source>
        <dbReference type="Proteomes" id="UP000314986"/>
    </source>
</evidence>
<dbReference type="AlphaFoldDB" id="A0A4W3J491"/>
<name>A0A4W3J491_CALMI</name>
<reference evidence="2" key="5">
    <citation type="submission" date="2025-09" db="UniProtKB">
        <authorList>
            <consortium name="Ensembl"/>
        </authorList>
    </citation>
    <scope>IDENTIFICATION</scope>
</reference>
<reference evidence="3" key="3">
    <citation type="journal article" date="2014" name="Nature">
        <title>Elephant shark genome provides unique insights into gnathostome evolution.</title>
        <authorList>
            <consortium name="International Elephant Shark Genome Sequencing Consortium"/>
            <person name="Venkatesh B."/>
            <person name="Lee A.P."/>
            <person name="Ravi V."/>
            <person name="Maurya A.K."/>
            <person name="Lian M.M."/>
            <person name="Swann J.B."/>
            <person name="Ohta Y."/>
            <person name="Flajnik M.F."/>
            <person name="Sutoh Y."/>
            <person name="Kasahara M."/>
            <person name="Hoon S."/>
            <person name="Gangu V."/>
            <person name="Roy S.W."/>
            <person name="Irimia M."/>
            <person name="Korzh V."/>
            <person name="Kondrychyn I."/>
            <person name="Lim Z.W."/>
            <person name="Tay B.H."/>
            <person name="Tohari S."/>
            <person name="Kong K.W."/>
            <person name="Ho S."/>
            <person name="Lorente-Galdos B."/>
            <person name="Quilez J."/>
            <person name="Marques-Bonet T."/>
            <person name="Raney B.J."/>
            <person name="Ingham P.W."/>
            <person name="Tay A."/>
            <person name="Hillier L.W."/>
            <person name="Minx P."/>
            <person name="Boehm T."/>
            <person name="Wilson R.K."/>
            <person name="Brenner S."/>
            <person name="Warren W.C."/>
        </authorList>
    </citation>
    <scope>NUCLEOTIDE SEQUENCE [LARGE SCALE GENOMIC DNA]</scope>
</reference>
<organism evidence="2 3">
    <name type="scientific">Callorhinchus milii</name>
    <name type="common">Ghost shark</name>
    <dbReference type="NCBI Taxonomy" id="7868"/>
    <lineage>
        <taxon>Eukaryota</taxon>
        <taxon>Metazoa</taxon>
        <taxon>Chordata</taxon>
        <taxon>Craniata</taxon>
        <taxon>Vertebrata</taxon>
        <taxon>Chondrichthyes</taxon>
        <taxon>Holocephali</taxon>
        <taxon>Chimaeriformes</taxon>
        <taxon>Callorhinchidae</taxon>
        <taxon>Callorhinchus</taxon>
    </lineage>
</organism>
<dbReference type="PANTHER" id="PTHR21292">
    <property type="entry name" value="EXOCYST COMPLEX COMPONENT SEC6-RELATED"/>
    <property type="match status" value="1"/>
</dbReference>
<protein>
    <submittedName>
        <fullName evidence="2">Exocyst complex component 3-like 1</fullName>
    </submittedName>
</protein>
<reference evidence="3" key="1">
    <citation type="journal article" date="2006" name="Science">
        <title>Ancient noncoding elements conserved in the human genome.</title>
        <authorList>
            <person name="Venkatesh B."/>
            <person name="Kirkness E.F."/>
            <person name="Loh Y.H."/>
            <person name="Halpern A.L."/>
            <person name="Lee A.P."/>
            <person name="Johnson J."/>
            <person name="Dandona N."/>
            <person name="Viswanathan L.D."/>
            <person name="Tay A."/>
            <person name="Venter J.C."/>
            <person name="Strausberg R.L."/>
            <person name="Brenner S."/>
        </authorList>
    </citation>
    <scope>NUCLEOTIDE SEQUENCE [LARGE SCALE GENOMIC DNA]</scope>
</reference>
<reference evidence="3" key="2">
    <citation type="journal article" date="2007" name="PLoS Biol.">
        <title>Survey sequencing and comparative analysis of the elephant shark (Callorhinchus milii) genome.</title>
        <authorList>
            <person name="Venkatesh B."/>
            <person name="Kirkness E.F."/>
            <person name="Loh Y.H."/>
            <person name="Halpern A.L."/>
            <person name="Lee A.P."/>
            <person name="Johnson J."/>
            <person name="Dandona N."/>
            <person name="Viswanathan L.D."/>
            <person name="Tay A."/>
            <person name="Venter J.C."/>
            <person name="Strausberg R.L."/>
            <person name="Brenner S."/>
        </authorList>
    </citation>
    <scope>NUCLEOTIDE SEQUENCE [LARGE SCALE GENOMIC DNA]</scope>
</reference>
<dbReference type="Pfam" id="PF06046">
    <property type="entry name" value="Sec6"/>
    <property type="match status" value="2"/>
</dbReference>
<sequence>VTEEVLSVMDLRDSNAPWPEFEKAEKLARGAALKWASGMFYHPDQLERLSQYRKRESQRTSSIQTRLKSAVHSYLEGVGIGIRHLRASLDDIGNVCETLVEVREDWQSKLNSFQSLRQLSSLVSEHVQLATAVHNLQQVLAVPEVVMETHQLIEQRRLLEAHTKLMELECWRDSILYQLNRAGQHNSEGEQVVLSYFSGVGQLNEELAKELWDVITCGLTLVKQDPALFVSAIRIIEREERIDQIILEGQSQHKFLPLGRPKNLRRKVFHVLERSTAAQFRARQTDTKGPGLANHLGALQNNILNDLKIVKDLMVQCCPPHYNILQTYVMLHHKCLSGHLQDIISWDLEKNEIYTVLNWILHVYHSPEMMAHPDLCPDVDVSALVPLISQDAQEQLQNKYVNALRVSVSDWMQKALDAEVNDWYRDEEPESDHEGYFHSSLPVIVTQMLEENVQVAAEISPALRDQVVIMALQELETFLYRFREAVIDFGREHSTGRSQYYLLYLLAAVNNCIVLRYRQRCKNLRGGKLPHVETTLDKVLKKGCRLLIDRMLSELQVCHSLRGWECVWGSRRGTELFLVSMSVCLRQFLLVEGLRLLIIEYVQTLMLKKMVCKNPEEREKVSERMSRDSVQLRAIFHKLVSQGAASVISSVSELLRLTDTSLLGLEVSGLVTKYPDISDEHVSVLLDIRGDVSKDVRGTVLEMLEQNTQLPPEDYQPIFTDIVVPAPALPFCLPAVRCA</sequence>
<dbReference type="OMA" id="HLMVQCC"/>
<dbReference type="InParanoid" id="A0A4W3J491"/>
<dbReference type="Gene3D" id="1.10.357.70">
    <property type="entry name" value="Exocyst complex component Sec6, C-terminal domain"/>
    <property type="match status" value="1"/>
</dbReference>
<proteinExistence type="inferred from homology"/>
<evidence type="ECO:0000313" key="2">
    <source>
        <dbReference type="Ensembl" id="ENSCMIP00000033003.1"/>
    </source>
</evidence>
<reference evidence="2" key="4">
    <citation type="submission" date="2025-08" db="UniProtKB">
        <authorList>
            <consortium name="Ensembl"/>
        </authorList>
    </citation>
    <scope>IDENTIFICATION</scope>
</reference>
<dbReference type="Proteomes" id="UP000314986">
    <property type="component" value="Unassembled WGS sequence"/>
</dbReference>
<dbReference type="Gene3D" id="1.10.357.50">
    <property type="match status" value="1"/>
</dbReference>